<gene>
    <name evidence="2" type="ORF">DERYTH_LOCUS26266</name>
</gene>
<dbReference type="EMBL" id="CAJVPY010053696">
    <property type="protein sequence ID" value="CAG8816297.1"/>
    <property type="molecule type" value="Genomic_DNA"/>
</dbReference>
<keyword evidence="1" id="KW-0175">Coiled coil</keyword>
<evidence type="ECO:0000313" key="3">
    <source>
        <dbReference type="Proteomes" id="UP000789405"/>
    </source>
</evidence>
<sequence length="161" mass="19264">KLKDGEIHIFNANTTMIHDRKCCPHGAVEYDEAGIEYPICTCYRETSKYCAEHKHATNPCKCEPEEELSLEKKKVKILAQQIEKYEVTEKLIWEKETSLFHCEGCKEVERHYEYCTASIILCHKTIYENEKEISRKINEDLKEYKNLFEEYERMEKNREKE</sequence>
<keyword evidence="3" id="KW-1185">Reference proteome</keyword>
<comment type="caution">
    <text evidence="2">The sequence shown here is derived from an EMBL/GenBank/DDBJ whole genome shotgun (WGS) entry which is preliminary data.</text>
</comment>
<feature type="non-terminal residue" evidence="2">
    <location>
        <position position="161"/>
    </location>
</feature>
<evidence type="ECO:0000256" key="1">
    <source>
        <dbReference type="SAM" id="Coils"/>
    </source>
</evidence>
<evidence type="ECO:0000313" key="2">
    <source>
        <dbReference type="EMBL" id="CAG8816297.1"/>
    </source>
</evidence>
<organism evidence="2 3">
    <name type="scientific">Dentiscutata erythropus</name>
    <dbReference type="NCBI Taxonomy" id="1348616"/>
    <lineage>
        <taxon>Eukaryota</taxon>
        <taxon>Fungi</taxon>
        <taxon>Fungi incertae sedis</taxon>
        <taxon>Mucoromycota</taxon>
        <taxon>Glomeromycotina</taxon>
        <taxon>Glomeromycetes</taxon>
        <taxon>Diversisporales</taxon>
        <taxon>Gigasporaceae</taxon>
        <taxon>Dentiscutata</taxon>
    </lineage>
</organism>
<dbReference type="AlphaFoldDB" id="A0A9N9PHA5"/>
<feature type="non-terminal residue" evidence="2">
    <location>
        <position position="1"/>
    </location>
</feature>
<dbReference type="Proteomes" id="UP000789405">
    <property type="component" value="Unassembled WGS sequence"/>
</dbReference>
<feature type="coiled-coil region" evidence="1">
    <location>
        <begin position="127"/>
        <end position="161"/>
    </location>
</feature>
<reference evidence="2" key="1">
    <citation type="submission" date="2021-06" db="EMBL/GenBank/DDBJ databases">
        <authorList>
            <person name="Kallberg Y."/>
            <person name="Tangrot J."/>
            <person name="Rosling A."/>
        </authorList>
    </citation>
    <scope>NUCLEOTIDE SEQUENCE</scope>
    <source>
        <strain evidence="2">MA453B</strain>
    </source>
</reference>
<name>A0A9N9PHA5_9GLOM</name>
<proteinExistence type="predicted"/>
<accession>A0A9N9PHA5</accession>
<protein>
    <submittedName>
        <fullName evidence="2">6121_t:CDS:1</fullName>
    </submittedName>
</protein>